<feature type="region of interest" description="Disordered" evidence="1">
    <location>
        <begin position="367"/>
        <end position="426"/>
    </location>
</feature>
<keyword evidence="2" id="KW-0472">Membrane</keyword>
<protein>
    <submittedName>
        <fullName evidence="3">Uncharacterized protein</fullName>
    </submittedName>
</protein>
<sequence length="426" mass="47520">MQETVGGDDSWRLRSTPSWTVEVLSAPDGEGLGRRWLSVKSVHFWFRTVPVMETVANALLWSLEGSISLVAAGWTFALGHWHWWLVITVFATVWTVTAPLRGLIGRLLLTTSSFVYRWTEITKACPHRYRKYVRKPEMLERPWYSRWHKSAEALIGTPMVVLVARKEHLDGLGRLLYKWLDAQDAWCVCVLFVYETVEGICQGWLGVLDVLSVVNFLFCGDEGLAIAEGVALNRTVVDASVGVVLVGCASRLWYLFETDEPSPLDRVGERYREWQLAMEEQEQAERLADAFWWMDGGAGRAPAGAADAVRAASADRRALREYGGAGRAPAGAADAVRAASADRRALRESRALQCARWESVRAAEFAKAESAKEETRRGRRGVVEEDVPSENGPYRSSGIRPRSGSPGEQLFEAEPRMGRRGVGTDF</sequence>
<name>A0A6A3LNY2_9STRA</name>
<dbReference type="AlphaFoldDB" id="A0A6A3LNY2"/>
<comment type="caution">
    <text evidence="3">The sequence shown here is derived from an EMBL/GenBank/DDBJ whole genome shotgun (WGS) entry which is preliminary data.</text>
</comment>
<gene>
    <name evidence="3" type="ORF">PR001_g13456</name>
    <name evidence="4" type="ORF">PR003_g14549</name>
</gene>
<evidence type="ECO:0000313" key="6">
    <source>
        <dbReference type="Proteomes" id="UP000434957"/>
    </source>
</evidence>
<feature type="compositionally biased region" description="Low complexity" evidence="1">
    <location>
        <begin position="392"/>
        <end position="407"/>
    </location>
</feature>
<evidence type="ECO:0000256" key="1">
    <source>
        <dbReference type="SAM" id="MobiDB-lite"/>
    </source>
</evidence>
<keyword evidence="2" id="KW-0812">Transmembrane</keyword>
<evidence type="ECO:0000313" key="5">
    <source>
        <dbReference type="Proteomes" id="UP000429607"/>
    </source>
</evidence>
<proteinExistence type="predicted"/>
<organism evidence="3 5">
    <name type="scientific">Phytophthora rubi</name>
    <dbReference type="NCBI Taxonomy" id="129364"/>
    <lineage>
        <taxon>Eukaryota</taxon>
        <taxon>Sar</taxon>
        <taxon>Stramenopiles</taxon>
        <taxon>Oomycota</taxon>
        <taxon>Peronosporomycetes</taxon>
        <taxon>Peronosporales</taxon>
        <taxon>Peronosporaceae</taxon>
        <taxon>Phytophthora</taxon>
    </lineage>
</organism>
<dbReference type="EMBL" id="QXFT01000968">
    <property type="protein sequence ID" value="KAE9332378.1"/>
    <property type="molecule type" value="Genomic_DNA"/>
</dbReference>
<dbReference type="Proteomes" id="UP000429607">
    <property type="component" value="Unassembled WGS sequence"/>
</dbReference>
<feature type="compositionally biased region" description="Basic and acidic residues" evidence="1">
    <location>
        <begin position="367"/>
        <end position="376"/>
    </location>
</feature>
<keyword evidence="6" id="KW-1185">Reference proteome</keyword>
<reference evidence="3 5" key="1">
    <citation type="submission" date="2018-09" db="EMBL/GenBank/DDBJ databases">
        <title>Genomic investigation of the strawberry pathogen Phytophthora fragariae indicates pathogenicity is determined by transcriptional variation in three key races.</title>
        <authorList>
            <person name="Adams T.M."/>
            <person name="Armitage A.D."/>
            <person name="Sobczyk M.K."/>
            <person name="Bates H.J."/>
            <person name="Dunwell J.M."/>
            <person name="Nellist C.F."/>
            <person name="Harrison R.J."/>
        </authorList>
    </citation>
    <scope>NUCLEOTIDE SEQUENCE [LARGE SCALE GENOMIC DNA]</scope>
    <source>
        <strain evidence="3 5">SCRP249</strain>
        <strain evidence="4 6">SCRP333</strain>
    </source>
</reference>
<dbReference type="EMBL" id="QXFV01000922">
    <property type="protein sequence ID" value="KAE9021046.1"/>
    <property type="molecule type" value="Genomic_DNA"/>
</dbReference>
<keyword evidence="2" id="KW-1133">Transmembrane helix</keyword>
<evidence type="ECO:0000256" key="2">
    <source>
        <dbReference type="SAM" id="Phobius"/>
    </source>
</evidence>
<evidence type="ECO:0000313" key="3">
    <source>
        <dbReference type="EMBL" id="KAE9021046.1"/>
    </source>
</evidence>
<accession>A0A6A3LNY2</accession>
<evidence type="ECO:0000313" key="4">
    <source>
        <dbReference type="EMBL" id="KAE9332378.1"/>
    </source>
</evidence>
<feature type="transmembrane region" description="Helical" evidence="2">
    <location>
        <begin position="83"/>
        <end position="104"/>
    </location>
</feature>
<dbReference type="Proteomes" id="UP000434957">
    <property type="component" value="Unassembled WGS sequence"/>
</dbReference>